<dbReference type="Proteomes" id="UP000821837">
    <property type="component" value="Chromosome 3"/>
</dbReference>
<proteinExistence type="predicted"/>
<reference evidence="2" key="2">
    <citation type="submission" date="2021-09" db="EMBL/GenBank/DDBJ databases">
        <authorList>
            <person name="Jia N."/>
            <person name="Wang J."/>
            <person name="Shi W."/>
            <person name="Du L."/>
            <person name="Sun Y."/>
            <person name="Zhan W."/>
            <person name="Jiang J."/>
            <person name="Wang Q."/>
            <person name="Zhang B."/>
            <person name="Ji P."/>
            <person name="Sakyi L.B."/>
            <person name="Cui X."/>
            <person name="Yuan T."/>
            <person name="Jiang B."/>
            <person name="Yang W."/>
            <person name="Lam T.T.-Y."/>
            <person name="Chang Q."/>
            <person name="Ding S."/>
            <person name="Wang X."/>
            <person name="Zhu J."/>
            <person name="Ruan X."/>
            <person name="Zhao L."/>
            <person name="Wei J."/>
            <person name="Que T."/>
            <person name="Du C."/>
            <person name="Cheng J."/>
            <person name="Dai P."/>
            <person name="Han X."/>
            <person name="Huang E."/>
            <person name="Gao Y."/>
            <person name="Liu J."/>
            <person name="Shao H."/>
            <person name="Ye R."/>
            <person name="Li L."/>
            <person name="Wei W."/>
            <person name="Wang X."/>
            <person name="Wang C."/>
            <person name="Huo Q."/>
            <person name="Li W."/>
            <person name="Guo W."/>
            <person name="Chen H."/>
            <person name="Chen S."/>
            <person name="Zhou L."/>
            <person name="Zhou L."/>
            <person name="Ni X."/>
            <person name="Tian J."/>
            <person name="Zhou Y."/>
            <person name="Sheng Y."/>
            <person name="Liu T."/>
            <person name="Pan Y."/>
            <person name="Xia L."/>
            <person name="Li J."/>
            <person name="Zhao F."/>
            <person name="Cao W."/>
        </authorList>
    </citation>
    <scope>NUCLEOTIDE SEQUENCE</scope>
    <source>
        <strain evidence="2">Rsan-2018</strain>
        <tissue evidence="2">Larvae</tissue>
    </source>
</reference>
<accession>A0A9D4Q1D8</accession>
<feature type="region of interest" description="Disordered" evidence="1">
    <location>
        <begin position="56"/>
        <end position="76"/>
    </location>
</feature>
<name>A0A9D4Q1D8_RHISA</name>
<organism evidence="2 3">
    <name type="scientific">Rhipicephalus sanguineus</name>
    <name type="common">Brown dog tick</name>
    <name type="synonym">Ixodes sanguineus</name>
    <dbReference type="NCBI Taxonomy" id="34632"/>
    <lineage>
        <taxon>Eukaryota</taxon>
        <taxon>Metazoa</taxon>
        <taxon>Ecdysozoa</taxon>
        <taxon>Arthropoda</taxon>
        <taxon>Chelicerata</taxon>
        <taxon>Arachnida</taxon>
        <taxon>Acari</taxon>
        <taxon>Parasitiformes</taxon>
        <taxon>Ixodida</taxon>
        <taxon>Ixodoidea</taxon>
        <taxon>Ixodidae</taxon>
        <taxon>Rhipicephalinae</taxon>
        <taxon>Rhipicephalus</taxon>
        <taxon>Rhipicephalus</taxon>
    </lineage>
</organism>
<comment type="caution">
    <text evidence="2">The sequence shown here is derived from an EMBL/GenBank/DDBJ whole genome shotgun (WGS) entry which is preliminary data.</text>
</comment>
<reference evidence="2" key="1">
    <citation type="journal article" date="2020" name="Cell">
        <title>Large-Scale Comparative Analyses of Tick Genomes Elucidate Their Genetic Diversity and Vector Capacities.</title>
        <authorList>
            <consortium name="Tick Genome and Microbiome Consortium (TIGMIC)"/>
            <person name="Jia N."/>
            <person name="Wang J."/>
            <person name="Shi W."/>
            <person name="Du L."/>
            <person name="Sun Y."/>
            <person name="Zhan W."/>
            <person name="Jiang J.F."/>
            <person name="Wang Q."/>
            <person name="Zhang B."/>
            <person name="Ji P."/>
            <person name="Bell-Sakyi L."/>
            <person name="Cui X.M."/>
            <person name="Yuan T.T."/>
            <person name="Jiang B.G."/>
            <person name="Yang W.F."/>
            <person name="Lam T.T."/>
            <person name="Chang Q.C."/>
            <person name="Ding S.J."/>
            <person name="Wang X.J."/>
            <person name="Zhu J.G."/>
            <person name="Ruan X.D."/>
            <person name="Zhao L."/>
            <person name="Wei J.T."/>
            <person name="Ye R.Z."/>
            <person name="Que T.C."/>
            <person name="Du C.H."/>
            <person name="Zhou Y.H."/>
            <person name="Cheng J.X."/>
            <person name="Dai P.F."/>
            <person name="Guo W.B."/>
            <person name="Han X.H."/>
            <person name="Huang E.J."/>
            <person name="Li L.F."/>
            <person name="Wei W."/>
            <person name="Gao Y.C."/>
            <person name="Liu J.Z."/>
            <person name="Shao H.Z."/>
            <person name="Wang X."/>
            <person name="Wang C.C."/>
            <person name="Yang T.C."/>
            <person name="Huo Q.B."/>
            <person name="Li W."/>
            <person name="Chen H.Y."/>
            <person name="Chen S.E."/>
            <person name="Zhou L.G."/>
            <person name="Ni X.B."/>
            <person name="Tian J.H."/>
            <person name="Sheng Y."/>
            <person name="Liu T."/>
            <person name="Pan Y.S."/>
            <person name="Xia L.Y."/>
            <person name="Li J."/>
            <person name="Zhao F."/>
            <person name="Cao W.C."/>
        </authorList>
    </citation>
    <scope>NUCLEOTIDE SEQUENCE</scope>
    <source>
        <strain evidence="2">Rsan-2018</strain>
    </source>
</reference>
<keyword evidence="3" id="KW-1185">Reference proteome</keyword>
<protein>
    <submittedName>
        <fullName evidence="2">Uncharacterized protein</fullName>
    </submittedName>
</protein>
<gene>
    <name evidence="2" type="ORF">HPB52_014799</name>
</gene>
<sequence length="76" mass="7997">MSVATLSNGHPFTKSFTVQCVTTAGQGRLSATAGTSPVITESIIFASDQPCIDAHNRGRRGSLMGESAEDLAKEER</sequence>
<dbReference type="AlphaFoldDB" id="A0A9D4Q1D8"/>
<evidence type="ECO:0000256" key="1">
    <source>
        <dbReference type="SAM" id="MobiDB-lite"/>
    </source>
</evidence>
<evidence type="ECO:0000313" key="2">
    <source>
        <dbReference type="EMBL" id="KAH7962185.1"/>
    </source>
</evidence>
<dbReference type="EMBL" id="JABSTV010001249">
    <property type="protein sequence ID" value="KAH7962185.1"/>
    <property type="molecule type" value="Genomic_DNA"/>
</dbReference>
<evidence type="ECO:0000313" key="3">
    <source>
        <dbReference type="Proteomes" id="UP000821837"/>
    </source>
</evidence>